<evidence type="ECO:0000313" key="3">
    <source>
        <dbReference type="Proteomes" id="UP000286576"/>
    </source>
</evidence>
<dbReference type="Proteomes" id="UP000286576">
    <property type="component" value="Unassembled WGS sequence"/>
</dbReference>
<dbReference type="RefSeq" id="WP_119587629.1">
    <property type="nucleotide sequence ID" value="NZ_CAWODQ010000027.1"/>
</dbReference>
<dbReference type="AlphaFoldDB" id="A0A418NPG0"/>
<dbReference type="EMBL" id="QXFL01000007">
    <property type="protein sequence ID" value="RIV84174.1"/>
    <property type="molecule type" value="Genomic_DNA"/>
</dbReference>
<evidence type="ECO:0000313" key="2">
    <source>
        <dbReference type="EMBL" id="RIV84174.1"/>
    </source>
</evidence>
<sequence length="354" mass="39143">MNAHDLVNEDQAEQTLRKLLRRMESVSDIDVARQVMSSDTVIDLIVSFRRGKATHTLLVEVKANAEPARVRTAIWQLRSAAQAYGDDAYTVLAAPYVSPASREICHENGVGFVDFSGNAYLSVGGLEIDHKTDAKPKVEQRVLRSLFKPKAAAVLHTLLKDPKYSWRIGDLAEQAGVSAGHASQVGKQLRQREWAEQSEEGMWVSDPNGLLDVWRQEYEPPPGERVQLYSHLHGSELQDAVRAVMTDGIDAVLLYASFSAADWIAPFARTGRTYFYADERGLARLQSGLNLQSAAKGANIDILVPNDPDVFRTALRLQNGLVVTGPVQTYLDLSIAGERGREAAEHLRAEALQW</sequence>
<feature type="domain" description="Restriction endonuclease type IV Mrr" evidence="1">
    <location>
        <begin position="10"/>
        <end position="114"/>
    </location>
</feature>
<name>A0A418NPG0_9SPHN</name>
<gene>
    <name evidence="2" type="ORF">D2V07_14245</name>
</gene>
<keyword evidence="3" id="KW-1185">Reference proteome</keyword>
<dbReference type="OrthoDB" id="5510301at2"/>
<dbReference type="GO" id="GO:0003677">
    <property type="term" value="F:DNA binding"/>
    <property type="evidence" value="ECO:0007669"/>
    <property type="project" value="InterPro"/>
</dbReference>
<dbReference type="GO" id="GO:0004519">
    <property type="term" value="F:endonuclease activity"/>
    <property type="evidence" value="ECO:0007669"/>
    <property type="project" value="InterPro"/>
</dbReference>
<dbReference type="InterPro" id="IPR007560">
    <property type="entry name" value="Restrct_endonuc_IV_Mrr"/>
</dbReference>
<reference evidence="2 3" key="1">
    <citation type="submission" date="2018-08" db="EMBL/GenBank/DDBJ databases">
        <title>Erythrobacter zhengii sp.nov., a bacterium isolated from deep-sea sediment.</title>
        <authorList>
            <person name="Fang C."/>
            <person name="Wu Y.-H."/>
            <person name="Sun C."/>
            <person name="Wang H."/>
            <person name="Cheng H."/>
            <person name="Meng F.-X."/>
            <person name="Wang C.-S."/>
            <person name="Xu X.-W."/>
        </authorList>
    </citation>
    <scope>NUCLEOTIDE SEQUENCE [LARGE SCALE GENOMIC DNA]</scope>
    <source>
        <strain evidence="2 3">V18</strain>
    </source>
</reference>
<accession>A0A418NPG0</accession>
<proteinExistence type="predicted"/>
<evidence type="ECO:0000259" key="1">
    <source>
        <dbReference type="Pfam" id="PF04471"/>
    </source>
</evidence>
<organism evidence="2 3">
    <name type="scientific">Aurantiacibacter zhengii</name>
    <dbReference type="NCBI Taxonomy" id="2307003"/>
    <lineage>
        <taxon>Bacteria</taxon>
        <taxon>Pseudomonadati</taxon>
        <taxon>Pseudomonadota</taxon>
        <taxon>Alphaproteobacteria</taxon>
        <taxon>Sphingomonadales</taxon>
        <taxon>Erythrobacteraceae</taxon>
        <taxon>Aurantiacibacter</taxon>
    </lineage>
</organism>
<comment type="caution">
    <text evidence="2">The sequence shown here is derived from an EMBL/GenBank/DDBJ whole genome shotgun (WGS) entry which is preliminary data.</text>
</comment>
<dbReference type="GO" id="GO:0009307">
    <property type="term" value="P:DNA restriction-modification system"/>
    <property type="evidence" value="ECO:0007669"/>
    <property type="project" value="InterPro"/>
</dbReference>
<dbReference type="Pfam" id="PF04471">
    <property type="entry name" value="Mrr_cat"/>
    <property type="match status" value="1"/>
</dbReference>
<protein>
    <recommendedName>
        <fullName evidence="1">Restriction endonuclease type IV Mrr domain-containing protein</fullName>
    </recommendedName>
</protein>